<comment type="subcellular location">
    <subcellularLocation>
        <location evidence="1">Cytoplasm</location>
        <location evidence="1">Cytoskeleton</location>
    </subcellularLocation>
</comment>
<evidence type="ECO:0000313" key="5">
    <source>
        <dbReference type="EMBL" id="RHZ76610.1"/>
    </source>
</evidence>
<dbReference type="GO" id="GO:0030479">
    <property type="term" value="C:actin cortical patch"/>
    <property type="evidence" value="ECO:0007669"/>
    <property type="project" value="TreeGrafter"/>
</dbReference>
<accession>A0A397IVG7</accession>
<dbReference type="PANTHER" id="PTHR47174">
    <property type="entry name" value="BRIDGING INTEGRATOR 3"/>
    <property type="match status" value="1"/>
</dbReference>
<dbReference type="InterPro" id="IPR027267">
    <property type="entry name" value="AH/BAR_dom_sf"/>
</dbReference>
<dbReference type="GO" id="GO:0031097">
    <property type="term" value="C:medial cortex"/>
    <property type="evidence" value="ECO:0007669"/>
    <property type="project" value="TreeGrafter"/>
</dbReference>
<dbReference type="Proteomes" id="UP000266861">
    <property type="component" value="Unassembled WGS sequence"/>
</dbReference>
<reference evidence="5 6" key="1">
    <citation type="submission" date="2018-08" db="EMBL/GenBank/DDBJ databases">
        <title>Genome and evolution of the arbuscular mycorrhizal fungus Diversispora epigaea (formerly Glomus versiforme) and its bacterial endosymbionts.</title>
        <authorList>
            <person name="Sun X."/>
            <person name="Fei Z."/>
            <person name="Harrison M."/>
        </authorList>
    </citation>
    <scope>NUCLEOTIDE SEQUENCE [LARGE SCALE GENOMIC DNA]</scope>
    <source>
        <strain evidence="5 6">IT104</strain>
    </source>
</reference>
<dbReference type="Gene3D" id="1.20.1270.60">
    <property type="entry name" value="Arfaptin homology (AH) domain/BAR domain"/>
    <property type="match status" value="1"/>
</dbReference>
<sequence>MNSTRTSDTVKHFYGESTENAMVERKYKNAIDSNYLLKIDKFETVSESIAHHCSYFPRAEEAANIAQELYESLNNQLVNESFRLIDLKVDYIDPTFEVLVKIQLKFCRENHDKLISLQNYFPPNDSLVDNKVQEVYKK</sequence>
<dbReference type="AlphaFoldDB" id="A0A397IVG7"/>
<dbReference type="GO" id="GO:0006897">
    <property type="term" value="P:endocytosis"/>
    <property type="evidence" value="ECO:0007669"/>
    <property type="project" value="InterPro"/>
</dbReference>
<evidence type="ECO:0000256" key="3">
    <source>
        <dbReference type="ARBA" id="ARBA00023212"/>
    </source>
</evidence>
<dbReference type="GO" id="GO:0051666">
    <property type="term" value="P:actin cortical patch localization"/>
    <property type="evidence" value="ECO:0007669"/>
    <property type="project" value="InterPro"/>
</dbReference>
<evidence type="ECO:0000259" key="4">
    <source>
        <dbReference type="Pfam" id="PF03114"/>
    </source>
</evidence>
<feature type="domain" description="BAR" evidence="4">
    <location>
        <begin position="40"/>
        <end position="119"/>
    </location>
</feature>
<proteinExistence type="predicted"/>
<dbReference type="GO" id="GO:0043332">
    <property type="term" value="C:mating projection tip"/>
    <property type="evidence" value="ECO:0007669"/>
    <property type="project" value="TreeGrafter"/>
</dbReference>
<dbReference type="PANTHER" id="PTHR47174:SF3">
    <property type="entry name" value="BRIDGING INTEGRATOR 3"/>
    <property type="match status" value="1"/>
</dbReference>
<dbReference type="STRING" id="1348612.A0A397IVG7"/>
<dbReference type="GO" id="GO:1990528">
    <property type="term" value="C:Rvs161p-Rvs167p complex"/>
    <property type="evidence" value="ECO:0007669"/>
    <property type="project" value="TreeGrafter"/>
</dbReference>
<dbReference type="InterPro" id="IPR004148">
    <property type="entry name" value="BAR_dom"/>
</dbReference>
<comment type="caution">
    <text evidence="5">The sequence shown here is derived from an EMBL/GenBank/DDBJ whole genome shotgun (WGS) entry which is preliminary data.</text>
</comment>
<dbReference type="SUPFAM" id="SSF103657">
    <property type="entry name" value="BAR/IMD domain-like"/>
    <property type="match status" value="1"/>
</dbReference>
<name>A0A397IVG7_9GLOM</name>
<organism evidence="5 6">
    <name type="scientific">Diversispora epigaea</name>
    <dbReference type="NCBI Taxonomy" id="1348612"/>
    <lineage>
        <taxon>Eukaryota</taxon>
        <taxon>Fungi</taxon>
        <taxon>Fungi incertae sedis</taxon>
        <taxon>Mucoromycota</taxon>
        <taxon>Glomeromycotina</taxon>
        <taxon>Glomeromycetes</taxon>
        <taxon>Diversisporales</taxon>
        <taxon>Diversisporaceae</taxon>
        <taxon>Diversispora</taxon>
    </lineage>
</organism>
<keyword evidence="6" id="KW-1185">Reference proteome</keyword>
<gene>
    <name evidence="5" type="ORF">Glove_195g17</name>
</gene>
<keyword evidence="3" id="KW-0206">Cytoskeleton</keyword>
<dbReference type="OrthoDB" id="446293at2759"/>
<dbReference type="Pfam" id="PF03114">
    <property type="entry name" value="BAR"/>
    <property type="match status" value="1"/>
</dbReference>
<dbReference type="InterPro" id="IPR046982">
    <property type="entry name" value="BIN3/RVS161-like"/>
</dbReference>
<evidence type="ECO:0000256" key="1">
    <source>
        <dbReference type="ARBA" id="ARBA00004245"/>
    </source>
</evidence>
<dbReference type="EMBL" id="PQFF01000183">
    <property type="protein sequence ID" value="RHZ76610.1"/>
    <property type="molecule type" value="Genomic_DNA"/>
</dbReference>
<dbReference type="GO" id="GO:0097320">
    <property type="term" value="P:plasma membrane tubulation"/>
    <property type="evidence" value="ECO:0007669"/>
    <property type="project" value="TreeGrafter"/>
</dbReference>
<protein>
    <recommendedName>
        <fullName evidence="4">BAR domain-containing protein</fullName>
    </recommendedName>
</protein>
<keyword evidence="2" id="KW-0963">Cytoplasm</keyword>
<evidence type="ECO:0000256" key="2">
    <source>
        <dbReference type="ARBA" id="ARBA00022490"/>
    </source>
</evidence>
<dbReference type="GO" id="GO:0008289">
    <property type="term" value="F:lipid binding"/>
    <property type="evidence" value="ECO:0007669"/>
    <property type="project" value="TreeGrafter"/>
</dbReference>
<evidence type="ECO:0000313" key="6">
    <source>
        <dbReference type="Proteomes" id="UP000266861"/>
    </source>
</evidence>